<comment type="caution">
    <text evidence="1">The sequence shown here is derived from an EMBL/GenBank/DDBJ whole genome shotgun (WGS) entry which is preliminary data.</text>
</comment>
<sequence>MDGKDISDDKGSLEYLPIYSFLFSNIKGSSLYNAYDQDEVENKLVIKIDQDNRASKFSVADDVSEVYGLPGIHECINGQKPLRAVIDIDATYDDMKANGVNWENILKGLVITTSSVLSKCSYHILYVSALLIDHHELKAFTELFSKKGCVKRILQFSLDNNWNKLKHARVQPPTSLGLEVRPRILSVKKNNNPLPKEETKENFIYFNRKASLECPLCKGLHDKDQRWFSRVCVSSGKFIIKCFRQNSDELGEIFECDPSIAEKIRQENKKFLQSFHKVKVLDFTKAFLKFPSWVKYNDLFTATEMYEERYVRPLPNKGDIYVGSPWETGKTYILEYLTISDDVNLLVLFTRHFYSNAVTTRLNLKSYCNINVSIITQAQSRLAGQSIEKLYKLIQEARRIIVMDNDLTDLNIEWIKILQTVLAELWDWAKQMISLSFEKRKSALLICHLRKDVQGIVRALKTDFSELRIKEYYGESDPEEKARDFSNVEESWKDLNLIAYTSTLKIGVLCTNPKDIDSIIWNKDVPTIQLWVAFILEKFCFQRLFGWRMIDFLKEAGMIISIIEPILKSDKNVVSLSQTVEVNSSIVKAKEISDIANANILDRETAEFLENKPKKTLKEIRSLDRHHIADCYEISPELLTEDFISKYGNYKHMRWFRAYRQI</sequence>
<protein>
    <submittedName>
        <fullName evidence="1">7474_t:CDS:1</fullName>
    </submittedName>
</protein>
<reference evidence="1" key="1">
    <citation type="submission" date="2022-08" db="EMBL/GenBank/DDBJ databases">
        <authorList>
            <person name="Kallberg Y."/>
            <person name="Tangrot J."/>
            <person name="Rosling A."/>
        </authorList>
    </citation>
    <scope>NUCLEOTIDE SEQUENCE</scope>
    <source>
        <strain evidence="1">Wild A</strain>
    </source>
</reference>
<gene>
    <name evidence="1" type="ORF">FWILDA_LOCUS12338</name>
</gene>
<name>A0A9W4SYB4_9GLOM</name>
<proteinExistence type="predicted"/>
<keyword evidence="2" id="KW-1185">Reference proteome</keyword>
<evidence type="ECO:0000313" key="2">
    <source>
        <dbReference type="Proteomes" id="UP001153678"/>
    </source>
</evidence>
<dbReference type="OrthoDB" id="2373574at2759"/>
<organism evidence="1 2">
    <name type="scientific">Funneliformis geosporum</name>
    <dbReference type="NCBI Taxonomy" id="1117311"/>
    <lineage>
        <taxon>Eukaryota</taxon>
        <taxon>Fungi</taxon>
        <taxon>Fungi incertae sedis</taxon>
        <taxon>Mucoromycota</taxon>
        <taxon>Glomeromycotina</taxon>
        <taxon>Glomeromycetes</taxon>
        <taxon>Glomerales</taxon>
        <taxon>Glomeraceae</taxon>
        <taxon>Funneliformis</taxon>
    </lineage>
</organism>
<dbReference type="AlphaFoldDB" id="A0A9W4SYB4"/>
<evidence type="ECO:0000313" key="1">
    <source>
        <dbReference type="EMBL" id="CAI2185961.1"/>
    </source>
</evidence>
<accession>A0A9W4SYB4</accession>
<dbReference type="Proteomes" id="UP001153678">
    <property type="component" value="Unassembled WGS sequence"/>
</dbReference>
<dbReference type="EMBL" id="CAMKVN010003942">
    <property type="protein sequence ID" value="CAI2185961.1"/>
    <property type="molecule type" value="Genomic_DNA"/>
</dbReference>